<dbReference type="AlphaFoldDB" id="A0AAW4MTH8"/>
<dbReference type="GO" id="GO:0005829">
    <property type="term" value="C:cytosol"/>
    <property type="evidence" value="ECO:0007669"/>
    <property type="project" value="TreeGrafter"/>
</dbReference>
<evidence type="ECO:0000313" key="2">
    <source>
        <dbReference type="EMBL" id="MBV3383656.1"/>
    </source>
</evidence>
<dbReference type="InterPro" id="IPR001650">
    <property type="entry name" value="Helicase_C-like"/>
</dbReference>
<keyword evidence="2" id="KW-0347">Helicase</keyword>
<evidence type="ECO:0000259" key="1">
    <source>
        <dbReference type="PROSITE" id="PS51194"/>
    </source>
</evidence>
<dbReference type="InterPro" id="IPR050742">
    <property type="entry name" value="Helicase_Restrict-Modif_Enz"/>
</dbReference>
<evidence type="ECO:0000313" key="5">
    <source>
        <dbReference type="Proteomes" id="UP001197492"/>
    </source>
</evidence>
<accession>A0AAW4MTH8</accession>
<dbReference type="Gene3D" id="3.40.50.300">
    <property type="entry name" value="P-loop containing nucleotide triphosphate hydrolases"/>
    <property type="match status" value="1"/>
</dbReference>
<dbReference type="GO" id="GO:0006304">
    <property type="term" value="P:DNA modification"/>
    <property type="evidence" value="ECO:0007669"/>
    <property type="project" value="InterPro"/>
</dbReference>
<dbReference type="Pfam" id="PF08463">
    <property type="entry name" value="EcoEI_R_C"/>
    <property type="match status" value="1"/>
</dbReference>
<dbReference type="CDD" id="cd18799">
    <property type="entry name" value="SF2_C_EcoAI-like"/>
    <property type="match status" value="1"/>
</dbReference>
<evidence type="ECO:0000313" key="4">
    <source>
        <dbReference type="Proteomes" id="UP001196408"/>
    </source>
</evidence>
<dbReference type="RefSeq" id="WP_281492948.1">
    <property type="nucleotide sequence ID" value="NZ_JAHOEB010000105.1"/>
</dbReference>
<dbReference type="EMBL" id="JAHOEF010000105">
    <property type="protein sequence ID" value="MBV3383656.1"/>
    <property type="molecule type" value="Genomic_DNA"/>
</dbReference>
<sequence length="593" mass="69498">FLLHISLKSSPVDYGYSNKYLVSYHSYETKLKFLEEGICYDDLSEEEKEEFDTLFPDTDTIESSQLNKFIFNLNTIDTVIRELMEHGIKIEGGDKIGKSIIFAANQNHANKIKERFDVLYPEYKGKLAEVITFNTKYAQEAIERFGKTDSYPQVAISVDMLDTGIDVPDIVNLVFFKKVRSKSKFWQMIGRGTRLRKDLFGPGDDKKEFLIFDYLGNMEYFRVNKNAEKSGIIESLSQRIYKLRVDILYALEQNATDQDYVDEINKQIKEMSGYIQALNEDSFNVKLRLKYVHQYKNPDNWRNLNEMDTHYIKDELSSLVVIHDEDTQAKFFDRQMYMIEMAYLNHYDATSVINNVVAIANELYKKQATPDIARNAEYLKCAKDPDYWKTANYFDLEVLREKIRGLVKYLTKVDPVKPIDTHFTDEIIETKVNDAFYNDEGLENYKEKVQHYLKAHEDDEAIYKLRHNQVITPDEMKHLENLLWIDLGSKDDYRIHFGDTPITRLIRKIVGLDREAALAEFSRFLDDQSLNSRQIHFVELIVDYIVKNGFIEDRKVLLQDPFKSIGSMSALFKDKMNIAREILKTVDTFSERL</sequence>
<keyword evidence="2" id="KW-0547">Nucleotide-binding</keyword>
<feature type="non-terminal residue" evidence="2">
    <location>
        <position position="1"/>
    </location>
</feature>
<keyword evidence="2" id="KW-0067">ATP-binding</keyword>
<dbReference type="GO" id="GO:0003677">
    <property type="term" value="F:DNA binding"/>
    <property type="evidence" value="ECO:0007669"/>
    <property type="project" value="InterPro"/>
</dbReference>
<dbReference type="SUPFAM" id="SSF52540">
    <property type="entry name" value="P-loop containing nucleoside triphosphate hydrolases"/>
    <property type="match status" value="1"/>
</dbReference>
<comment type="caution">
    <text evidence="2">The sequence shown here is derived from an EMBL/GenBank/DDBJ whole genome shotgun (WGS) entry which is preliminary data.</text>
</comment>
<proteinExistence type="predicted"/>
<gene>
    <name evidence="2" type="ORF">KSV97_10640</name>
    <name evidence="3" type="ORF">KSW06_10625</name>
</gene>
<dbReference type="InterPro" id="IPR013670">
    <property type="entry name" value="EcoEI_R_C_dom"/>
</dbReference>
<name>A0AAW4MTH8_9FIRM</name>
<feature type="domain" description="Helicase C-terminal" evidence="1">
    <location>
        <begin position="82"/>
        <end position="244"/>
    </location>
</feature>
<dbReference type="PANTHER" id="PTHR47396:SF1">
    <property type="entry name" value="ATP-DEPENDENT HELICASE IRC3-RELATED"/>
    <property type="match status" value="1"/>
</dbReference>
<dbReference type="InterPro" id="IPR027417">
    <property type="entry name" value="P-loop_NTPase"/>
</dbReference>
<dbReference type="GO" id="GO:0004386">
    <property type="term" value="F:helicase activity"/>
    <property type="evidence" value="ECO:0007669"/>
    <property type="project" value="UniProtKB-KW"/>
</dbReference>
<dbReference type="Proteomes" id="UP001197492">
    <property type="component" value="Unassembled WGS sequence"/>
</dbReference>
<keyword evidence="5" id="KW-1185">Reference proteome</keyword>
<protein>
    <submittedName>
        <fullName evidence="2">DEAD/DEAH box helicase</fullName>
    </submittedName>
</protein>
<dbReference type="PROSITE" id="PS51194">
    <property type="entry name" value="HELICASE_CTER"/>
    <property type="match status" value="1"/>
</dbReference>
<dbReference type="Proteomes" id="UP001196408">
    <property type="component" value="Unassembled WGS sequence"/>
</dbReference>
<organism evidence="2 4">
    <name type="scientific">Catenibacterium mitsuokai</name>
    <dbReference type="NCBI Taxonomy" id="100886"/>
    <lineage>
        <taxon>Bacteria</taxon>
        <taxon>Bacillati</taxon>
        <taxon>Bacillota</taxon>
        <taxon>Erysipelotrichia</taxon>
        <taxon>Erysipelotrichales</taxon>
        <taxon>Coprobacillaceae</taxon>
        <taxon>Catenibacterium</taxon>
    </lineage>
</organism>
<reference evidence="2 5" key="1">
    <citation type="submission" date="2021-06" db="EMBL/GenBank/DDBJ databases">
        <title>Collection of gut derived symbiotic bacterial strains cultured from healthy donors.</title>
        <authorList>
            <person name="Lin H."/>
            <person name="Littmann E."/>
            <person name="Pamer E.G."/>
        </authorList>
    </citation>
    <scope>NUCLEOTIDE SEQUENCE</scope>
    <source>
        <strain evidence="3 5">MSK.21.70</strain>
        <strain evidence="2">MSK.21.82</strain>
    </source>
</reference>
<keyword evidence="2" id="KW-0378">Hydrolase</keyword>
<evidence type="ECO:0000313" key="3">
    <source>
        <dbReference type="EMBL" id="MBV3393688.1"/>
    </source>
</evidence>
<dbReference type="EMBL" id="JAHOEL010000106">
    <property type="protein sequence ID" value="MBV3393688.1"/>
    <property type="molecule type" value="Genomic_DNA"/>
</dbReference>
<dbReference type="Pfam" id="PF00271">
    <property type="entry name" value="Helicase_C"/>
    <property type="match status" value="1"/>
</dbReference>
<dbReference type="PANTHER" id="PTHR47396">
    <property type="entry name" value="TYPE I RESTRICTION ENZYME ECOKI R PROTEIN"/>
    <property type="match status" value="1"/>
</dbReference>